<dbReference type="PROSITE" id="PS50882">
    <property type="entry name" value="YTH"/>
    <property type="match status" value="1"/>
</dbReference>
<dbReference type="Pfam" id="PF04146">
    <property type="entry name" value="YTH"/>
    <property type="match status" value="1"/>
</dbReference>
<evidence type="ECO:0000256" key="1">
    <source>
        <dbReference type="SAM" id="MobiDB-lite"/>
    </source>
</evidence>
<feature type="region of interest" description="Disordered" evidence="1">
    <location>
        <begin position="442"/>
        <end position="539"/>
    </location>
</feature>
<sequence>MASHNKSTSPSLDPKVNEFVPNDDRSNASSSSSARRKPNLALIPSSHTREDGAVFEGPDRRSAAPLYSSGTWSASTNPAIRSAGLPAKPSWDSLRSSNTGVGFPTASARDHDRNAGLGVSTVSNGVARPNNSHRLDFNPSSSAIRYTQTEEYHKSTKPTSRGNLVVRTDPLPQHPFSHSDQGLGAPTSCHGAASSIAPRHLLLNASQSRAPGGVSLSSSATQGPASIVTPVRSTPAEDDEDTPLDDEDGSWTEGEHPQCLRRALKDPEADWEEAFEGAVAVLANMNPQQFHFPANSRVVNIKTEFPQNLIVSLRLGKYSVMAKVSERIMAVWNRCNGTSQKVFFLFSVNGSKKFSGLAELTGPWDKQSFVDGWSENPESHGCAGSFPVTWIYAKDSLYHRFTHIRQPGTDNPVGNMWNGMLFPRKVGREVVEHYVKLPATTSILGHPKNYPDNDHSSSAQRKGTFGNRAPRPGGRGSFKGSKINTPGRPHQRQTMYEKYVKAFEDERDDDATPTATPASRGRLSDASEAPPTYGFPAADGRISYGEVGSSSFDGSGNYIAAPNRAVASSDSSSTYSGASTSLSGAASHSPRRPMQLQIDTRANVDGNAPGSRSGLLSAAIVTGNSKYFSAPASNNHIGLPHSASMGMLRPKDESQASKQPLLQQSGSMNSLPLRLSWRDSQQEVPRDTTNSDVPRSVPSYDQALTLHQSPSPAALSQEVQYNAGQYSSPRADFGNKRFPSFAGTSQDQHQLLAKHHALQAERHQLQSNLYAPGMNKFDYQLVNAKLVTNAMAIQTTEMEMSLLASRMAQASSPERSNSYIHGDSFLNSPSSGYRYSPERAGGNSVYYSPCPLGSPSPRADAATSGDAGYYHAMHGNFHYAQHRFTHGSQSSWDLRAQNVDSLVASPRNDAMPSAGPRAFSHQSLGIDVGPGNGARGRQTFSFQSPNTSFNSSRQNQEYA</sequence>
<proteinExistence type="predicted"/>
<dbReference type="GO" id="GO:0003723">
    <property type="term" value="F:RNA binding"/>
    <property type="evidence" value="ECO:0007669"/>
    <property type="project" value="InterPro"/>
</dbReference>
<feature type="compositionally biased region" description="Low complexity" evidence="1">
    <location>
        <begin position="568"/>
        <end position="588"/>
    </location>
</feature>
<dbReference type="AlphaFoldDB" id="A0A6A6FPL9"/>
<feature type="region of interest" description="Disordered" evidence="1">
    <location>
        <begin position="929"/>
        <end position="959"/>
    </location>
</feature>
<feature type="compositionally biased region" description="Basic and acidic residues" evidence="1">
    <location>
        <begin position="47"/>
        <end position="62"/>
    </location>
</feature>
<feature type="region of interest" description="Disordered" evidence="1">
    <location>
        <begin position="170"/>
        <end position="191"/>
    </location>
</feature>
<feature type="region of interest" description="Disordered" evidence="1">
    <location>
        <begin position="1"/>
        <end position="94"/>
    </location>
</feature>
<reference evidence="3" key="1">
    <citation type="journal article" date="2020" name="Stud. Mycol.">
        <title>101 Dothideomycetes genomes: a test case for predicting lifestyles and emergence of pathogens.</title>
        <authorList>
            <person name="Haridas S."/>
            <person name="Albert R."/>
            <person name="Binder M."/>
            <person name="Bloem J."/>
            <person name="Labutti K."/>
            <person name="Salamov A."/>
            <person name="Andreopoulos B."/>
            <person name="Baker S."/>
            <person name="Barry K."/>
            <person name="Bills G."/>
            <person name="Bluhm B."/>
            <person name="Cannon C."/>
            <person name="Castanera R."/>
            <person name="Culley D."/>
            <person name="Daum C."/>
            <person name="Ezra D."/>
            <person name="Gonzalez J."/>
            <person name="Henrissat B."/>
            <person name="Kuo A."/>
            <person name="Liang C."/>
            <person name="Lipzen A."/>
            <person name="Lutzoni F."/>
            <person name="Magnuson J."/>
            <person name="Mondo S."/>
            <person name="Nolan M."/>
            <person name="Ohm R."/>
            <person name="Pangilinan J."/>
            <person name="Park H.-J."/>
            <person name="Ramirez L."/>
            <person name="Alfaro M."/>
            <person name="Sun H."/>
            <person name="Tritt A."/>
            <person name="Yoshinaga Y."/>
            <person name="Zwiers L.-H."/>
            <person name="Turgeon B."/>
            <person name="Goodwin S."/>
            <person name="Spatafora J."/>
            <person name="Crous P."/>
            <person name="Grigoriev I."/>
        </authorList>
    </citation>
    <scope>NUCLEOTIDE SEQUENCE</scope>
    <source>
        <strain evidence="3">SCOH1-5</strain>
    </source>
</reference>
<dbReference type="Proteomes" id="UP000799539">
    <property type="component" value="Unassembled WGS sequence"/>
</dbReference>
<feature type="compositionally biased region" description="Polar residues" evidence="1">
    <location>
        <begin position="1"/>
        <end position="11"/>
    </location>
</feature>
<feature type="region of interest" description="Disordered" evidence="1">
    <location>
        <begin position="209"/>
        <end position="256"/>
    </location>
</feature>
<evidence type="ECO:0000313" key="3">
    <source>
        <dbReference type="EMBL" id="KAF2215128.1"/>
    </source>
</evidence>
<dbReference type="EMBL" id="ML992666">
    <property type="protein sequence ID" value="KAF2215128.1"/>
    <property type="molecule type" value="Genomic_DNA"/>
</dbReference>
<dbReference type="Gene3D" id="3.10.590.10">
    <property type="entry name" value="ph1033 like domains"/>
    <property type="match status" value="1"/>
</dbReference>
<dbReference type="OrthoDB" id="306690at2759"/>
<feature type="region of interest" description="Disordered" evidence="1">
    <location>
        <begin position="568"/>
        <end position="593"/>
    </location>
</feature>
<feature type="compositionally biased region" description="Polar residues" evidence="1">
    <location>
        <begin position="68"/>
        <end position="79"/>
    </location>
</feature>
<feature type="compositionally biased region" description="Polar residues" evidence="1">
    <location>
        <begin position="938"/>
        <end position="959"/>
    </location>
</feature>
<feature type="compositionally biased region" description="Polar residues" evidence="1">
    <location>
        <begin position="209"/>
        <end position="224"/>
    </location>
</feature>
<evidence type="ECO:0000313" key="4">
    <source>
        <dbReference type="Proteomes" id="UP000799539"/>
    </source>
</evidence>
<feature type="domain" description="YTH" evidence="2">
    <location>
        <begin position="296"/>
        <end position="434"/>
    </location>
</feature>
<organism evidence="3 4">
    <name type="scientific">Cercospora zeae-maydis SCOH1-5</name>
    <dbReference type="NCBI Taxonomy" id="717836"/>
    <lineage>
        <taxon>Eukaryota</taxon>
        <taxon>Fungi</taxon>
        <taxon>Dikarya</taxon>
        <taxon>Ascomycota</taxon>
        <taxon>Pezizomycotina</taxon>
        <taxon>Dothideomycetes</taxon>
        <taxon>Dothideomycetidae</taxon>
        <taxon>Mycosphaerellales</taxon>
        <taxon>Mycosphaerellaceae</taxon>
        <taxon>Cercospora</taxon>
    </lineage>
</organism>
<dbReference type="InterPro" id="IPR007275">
    <property type="entry name" value="YTH_domain"/>
</dbReference>
<accession>A0A6A6FPL9</accession>
<feature type="compositionally biased region" description="Polar residues" evidence="1">
    <location>
        <begin position="656"/>
        <end position="670"/>
    </location>
</feature>
<dbReference type="CDD" id="cd21134">
    <property type="entry name" value="YTH"/>
    <property type="match status" value="1"/>
</dbReference>
<name>A0A6A6FPL9_9PEZI</name>
<evidence type="ECO:0000259" key="2">
    <source>
        <dbReference type="PROSITE" id="PS50882"/>
    </source>
</evidence>
<feature type="compositionally biased region" description="Acidic residues" evidence="1">
    <location>
        <begin position="236"/>
        <end position="250"/>
    </location>
</feature>
<gene>
    <name evidence="3" type="ORF">CERZMDRAFT_105035</name>
</gene>
<protein>
    <recommendedName>
        <fullName evidence="2">YTH domain-containing protein</fullName>
    </recommendedName>
</protein>
<keyword evidence="4" id="KW-1185">Reference proteome</keyword>
<feature type="region of interest" description="Disordered" evidence="1">
    <location>
        <begin position="640"/>
        <end position="670"/>
    </location>
</feature>